<sequence length="378" mass="41612">MRSWRKELNKRLAERIFLDAQRDYLTGELNRRSAVRLVTYALAAIVLLSPYLVLAAALALAYAGFPNILPLVVAAILAAAGWFLLPPRRRLPEGALTRAELPLTFALVDRVGAALGAPRIDAIAISDAHNAAVGETRKARYLILGATLWESLPAEQRIALIGHELVHLVNQDPTRNGFLGAAMGTLDAWYEMFLPSRIFEPHHADDYAQSSNLIADLIGGLTRSIVELFSAALGRLCFLESQRAEYLADAFSAEVAGAKAPVRLLQQIEMAPQINVEIARLGGRNLPDGIDMIRRLARATVEVPPDKRDQLLREMHETGHAADETHPPSNFRIAFLQTLPKQMPKVVPSDVDFAAIDRELEPHLARIGQRICSALMVQ</sequence>
<evidence type="ECO:0000256" key="4">
    <source>
        <dbReference type="ARBA" id="ARBA00022692"/>
    </source>
</evidence>
<evidence type="ECO:0000256" key="3">
    <source>
        <dbReference type="ARBA" id="ARBA00022670"/>
    </source>
</evidence>
<name>A0A0J9E6F3_9RHOB</name>
<dbReference type="PANTHER" id="PTHR43221">
    <property type="entry name" value="PROTEASE HTPX"/>
    <property type="match status" value="1"/>
</dbReference>
<dbReference type="OrthoDB" id="7870694at2"/>
<feature type="transmembrane region" description="Helical" evidence="12">
    <location>
        <begin position="37"/>
        <end position="62"/>
    </location>
</feature>
<keyword evidence="4 12" id="KW-0812">Transmembrane</keyword>
<keyword evidence="2" id="KW-1003">Cell membrane</keyword>
<dbReference type="STRING" id="1675527.AIOL_003217"/>
<dbReference type="CDD" id="cd07328">
    <property type="entry name" value="M48_Ste24p_like"/>
    <property type="match status" value="1"/>
</dbReference>
<evidence type="ECO:0000256" key="7">
    <source>
        <dbReference type="ARBA" id="ARBA00022833"/>
    </source>
</evidence>
<keyword evidence="3 11" id="KW-0645">Protease</keyword>
<gene>
    <name evidence="14" type="ORF">AIOL_003217</name>
</gene>
<dbReference type="EMBL" id="LFTY01000002">
    <property type="protein sequence ID" value="KMW58246.1"/>
    <property type="molecule type" value="Genomic_DNA"/>
</dbReference>
<dbReference type="PANTHER" id="PTHR43221:SF1">
    <property type="entry name" value="PROTEASE HTPX"/>
    <property type="match status" value="1"/>
</dbReference>
<evidence type="ECO:0000313" key="14">
    <source>
        <dbReference type="EMBL" id="KMW58246.1"/>
    </source>
</evidence>
<keyword evidence="10 12" id="KW-0472">Membrane</keyword>
<dbReference type="InterPro" id="IPR050083">
    <property type="entry name" value="HtpX_protease"/>
</dbReference>
<dbReference type="Pfam" id="PF01435">
    <property type="entry name" value="Peptidase_M48"/>
    <property type="match status" value="1"/>
</dbReference>
<dbReference type="InterPro" id="IPR001915">
    <property type="entry name" value="Peptidase_M48"/>
</dbReference>
<organism evidence="14 15">
    <name type="scientific">Candidatus Rhodobacter oscarellae</name>
    <dbReference type="NCBI Taxonomy" id="1675527"/>
    <lineage>
        <taxon>Bacteria</taxon>
        <taxon>Pseudomonadati</taxon>
        <taxon>Pseudomonadota</taxon>
        <taxon>Alphaproteobacteria</taxon>
        <taxon>Rhodobacterales</taxon>
        <taxon>Rhodobacter group</taxon>
        <taxon>Rhodobacter</taxon>
    </lineage>
</organism>
<keyword evidence="9 11" id="KW-0482">Metalloprotease</keyword>
<keyword evidence="15" id="KW-1185">Reference proteome</keyword>
<evidence type="ECO:0000256" key="8">
    <source>
        <dbReference type="ARBA" id="ARBA00022989"/>
    </source>
</evidence>
<dbReference type="GO" id="GO:0004222">
    <property type="term" value="F:metalloendopeptidase activity"/>
    <property type="evidence" value="ECO:0007669"/>
    <property type="project" value="InterPro"/>
</dbReference>
<evidence type="ECO:0000256" key="10">
    <source>
        <dbReference type="ARBA" id="ARBA00023136"/>
    </source>
</evidence>
<evidence type="ECO:0000256" key="1">
    <source>
        <dbReference type="ARBA" id="ARBA00004651"/>
    </source>
</evidence>
<protein>
    <submittedName>
        <fullName evidence="14">Peptidase M48, Ste24p</fullName>
    </submittedName>
</protein>
<comment type="similarity">
    <text evidence="11">Belongs to the peptidase M48 family.</text>
</comment>
<dbReference type="PATRIC" id="fig|1675527.3.peg.3361"/>
<keyword evidence="8 12" id="KW-1133">Transmembrane helix</keyword>
<dbReference type="GO" id="GO:0006508">
    <property type="term" value="P:proteolysis"/>
    <property type="evidence" value="ECO:0007669"/>
    <property type="project" value="UniProtKB-KW"/>
</dbReference>
<keyword evidence="6 11" id="KW-0378">Hydrolase</keyword>
<dbReference type="Proteomes" id="UP000037178">
    <property type="component" value="Unassembled WGS sequence"/>
</dbReference>
<evidence type="ECO:0000256" key="6">
    <source>
        <dbReference type="ARBA" id="ARBA00022801"/>
    </source>
</evidence>
<proteinExistence type="inferred from homology"/>
<dbReference type="GO" id="GO:0046872">
    <property type="term" value="F:metal ion binding"/>
    <property type="evidence" value="ECO:0007669"/>
    <property type="project" value="UniProtKB-KW"/>
</dbReference>
<evidence type="ECO:0000313" key="15">
    <source>
        <dbReference type="Proteomes" id="UP000037178"/>
    </source>
</evidence>
<comment type="subcellular location">
    <subcellularLocation>
        <location evidence="1">Cell membrane</location>
        <topology evidence="1">Multi-pass membrane protein</topology>
    </subcellularLocation>
</comment>
<keyword evidence="7 11" id="KW-0862">Zinc</keyword>
<evidence type="ECO:0000256" key="5">
    <source>
        <dbReference type="ARBA" id="ARBA00022723"/>
    </source>
</evidence>
<reference evidence="14 15" key="1">
    <citation type="submission" date="2015-06" db="EMBL/GenBank/DDBJ databases">
        <title>Draft genome sequence of an Alphaproteobacteria species associated to the Mediterranean sponge Oscarella lobularis.</title>
        <authorList>
            <person name="Jourda C."/>
            <person name="Santini S."/>
            <person name="Claverie J.-M."/>
        </authorList>
    </citation>
    <scope>NUCLEOTIDE SEQUENCE [LARGE SCALE GENOMIC DNA]</scope>
    <source>
        <strain evidence="14">IGS</strain>
    </source>
</reference>
<dbReference type="RefSeq" id="WP_049643872.1">
    <property type="nucleotide sequence ID" value="NZ_LFTY01000002.1"/>
</dbReference>
<dbReference type="GO" id="GO:0005886">
    <property type="term" value="C:plasma membrane"/>
    <property type="evidence" value="ECO:0007669"/>
    <property type="project" value="UniProtKB-SubCell"/>
</dbReference>
<feature type="domain" description="Peptidase M48" evidence="13">
    <location>
        <begin position="117"/>
        <end position="338"/>
    </location>
</feature>
<feature type="transmembrane region" description="Helical" evidence="12">
    <location>
        <begin position="68"/>
        <end position="85"/>
    </location>
</feature>
<accession>A0A0J9E6F3</accession>
<evidence type="ECO:0000256" key="12">
    <source>
        <dbReference type="SAM" id="Phobius"/>
    </source>
</evidence>
<comment type="caution">
    <text evidence="14">The sequence shown here is derived from an EMBL/GenBank/DDBJ whole genome shotgun (WGS) entry which is preliminary data.</text>
</comment>
<dbReference type="Gene3D" id="3.30.2010.10">
    <property type="entry name" value="Metalloproteases ('zincins'), catalytic domain"/>
    <property type="match status" value="1"/>
</dbReference>
<evidence type="ECO:0000256" key="2">
    <source>
        <dbReference type="ARBA" id="ARBA00022475"/>
    </source>
</evidence>
<evidence type="ECO:0000259" key="13">
    <source>
        <dbReference type="Pfam" id="PF01435"/>
    </source>
</evidence>
<keyword evidence="5" id="KW-0479">Metal-binding</keyword>
<evidence type="ECO:0000256" key="11">
    <source>
        <dbReference type="RuleBase" id="RU003983"/>
    </source>
</evidence>
<dbReference type="AlphaFoldDB" id="A0A0J9E6F3"/>
<evidence type="ECO:0000256" key="9">
    <source>
        <dbReference type="ARBA" id="ARBA00023049"/>
    </source>
</evidence>
<comment type="cofactor">
    <cofactor evidence="11">
        <name>Zn(2+)</name>
        <dbReference type="ChEBI" id="CHEBI:29105"/>
    </cofactor>
    <text evidence="11">Binds 1 zinc ion per subunit.</text>
</comment>